<dbReference type="Gene3D" id="1.10.1740.10">
    <property type="match status" value="1"/>
</dbReference>
<dbReference type="InterPro" id="IPR013324">
    <property type="entry name" value="RNA_pol_sigma_r3/r4-like"/>
</dbReference>
<dbReference type="Pfam" id="PF08281">
    <property type="entry name" value="Sigma70_r4_2"/>
    <property type="match status" value="1"/>
</dbReference>
<dbReference type="PANTHER" id="PTHR43133:SF46">
    <property type="entry name" value="RNA POLYMERASE SIGMA-70 FACTOR ECF SUBFAMILY"/>
    <property type="match status" value="1"/>
</dbReference>
<feature type="domain" description="RNA polymerase sigma factor 70 region 4 type 2" evidence="6">
    <location>
        <begin position="114"/>
        <end position="165"/>
    </location>
</feature>
<keyword evidence="4" id="KW-0804">Transcription</keyword>
<dbReference type="Proteomes" id="UP000644147">
    <property type="component" value="Unassembled WGS sequence"/>
</dbReference>
<keyword evidence="8" id="KW-1185">Reference proteome</keyword>
<evidence type="ECO:0000313" key="8">
    <source>
        <dbReference type="Proteomes" id="UP000644147"/>
    </source>
</evidence>
<evidence type="ECO:0000256" key="3">
    <source>
        <dbReference type="ARBA" id="ARBA00023082"/>
    </source>
</evidence>
<dbReference type="SUPFAM" id="SSF88659">
    <property type="entry name" value="Sigma3 and sigma4 domains of RNA polymerase sigma factors"/>
    <property type="match status" value="1"/>
</dbReference>
<reference evidence="7 8" key="1">
    <citation type="submission" date="2020-12" db="EMBL/GenBank/DDBJ databases">
        <title>Bacterial novel species Adhaeribacter sp. BT258 isolated from soil.</title>
        <authorList>
            <person name="Jung H.-Y."/>
        </authorList>
    </citation>
    <scope>NUCLEOTIDE SEQUENCE [LARGE SCALE GENOMIC DNA]</scope>
    <source>
        <strain evidence="7 8">BT258</strain>
    </source>
</reference>
<evidence type="ECO:0000256" key="1">
    <source>
        <dbReference type="ARBA" id="ARBA00010641"/>
    </source>
</evidence>
<dbReference type="InterPro" id="IPR039425">
    <property type="entry name" value="RNA_pol_sigma-70-like"/>
</dbReference>
<dbReference type="PANTHER" id="PTHR43133">
    <property type="entry name" value="RNA POLYMERASE ECF-TYPE SIGMA FACTO"/>
    <property type="match status" value="1"/>
</dbReference>
<evidence type="ECO:0000256" key="4">
    <source>
        <dbReference type="ARBA" id="ARBA00023163"/>
    </source>
</evidence>
<comment type="similarity">
    <text evidence="1">Belongs to the sigma-70 factor family. ECF subfamily.</text>
</comment>
<organism evidence="7 8">
    <name type="scientific">Adhaeribacter terrigena</name>
    <dbReference type="NCBI Taxonomy" id="2793070"/>
    <lineage>
        <taxon>Bacteria</taxon>
        <taxon>Pseudomonadati</taxon>
        <taxon>Bacteroidota</taxon>
        <taxon>Cytophagia</taxon>
        <taxon>Cytophagales</taxon>
        <taxon>Hymenobacteraceae</taxon>
        <taxon>Adhaeribacter</taxon>
    </lineage>
</organism>
<evidence type="ECO:0000259" key="6">
    <source>
        <dbReference type="Pfam" id="PF08281"/>
    </source>
</evidence>
<feature type="domain" description="RNA polymerase sigma-70 region 2" evidence="5">
    <location>
        <begin position="21"/>
        <end position="86"/>
    </location>
</feature>
<dbReference type="InterPro" id="IPR007627">
    <property type="entry name" value="RNA_pol_sigma70_r2"/>
</dbReference>
<gene>
    <name evidence="7" type="ORF">I5M27_08055</name>
</gene>
<dbReference type="EMBL" id="JAEHFX010000003">
    <property type="protein sequence ID" value="MBK0402937.1"/>
    <property type="molecule type" value="Genomic_DNA"/>
</dbReference>
<keyword evidence="3" id="KW-0731">Sigma factor</keyword>
<evidence type="ECO:0000313" key="7">
    <source>
        <dbReference type="EMBL" id="MBK0402937.1"/>
    </source>
</evidence>
<proteinExistence type="inferred from homology"/>
<dbReference type="InterPro" id="IPR013249">
    <property type="entry name" value="RNA_pol_sigma70_r4_t2"/>
</dbReference>
<dbReference type="NCBIfam" id="TIGR02937">
    <property type="entry name" value="sigma70-ECF"/>
    <property type="match status" value="1"/>
</dbReference>
<dbReference type="SUPFAM" id="SSF88946">
    <property type="entry name" value="Sigma2 domain of RNA polymerase sigma factors"/>
    <property type="match status" value="1"/>
</dbReference>
<comment type="caution">
    <text evidence="7">The sequence shown here is derived from an EMBL/GenBank/DDBJ whole genome shotgun (WGS) entry which is preliminary data.</text>
</comment>
<dbReference type="InterPro" id="IPR013325">
    <property type="entry name" value="RNA_pol_sigma_r2"/>
</dbReference>
<sequence length="189" mass="21482">MITTELIANLQNGDPKAQKAIYDRYSGQMLGVCLRYLKNEMDAEEVMITGMVKVFQNAKQYEGKGNFEGWLRRVIVNEALMFLRKKEPLHLAVEKEHLQLAAQEQADTALNEAELLALLHELPAGYRAVFNLYAIEGYSHKEIADMLQINEGTSKSQLSKARALLQKWVTAQDKFSIEKNGTAQYRFAL</sequence>
<protein>
    <submittedName>
        <fullName evidence="7">Sigma-70 family RNA polymerase sigma factor</fullName>
    </submittedName>
</protein>
<dbReference type="InterPro" id="IPR036388">
    <property type="entry name" value="WH-like_DNA-bd_sf"/>
</dbReference>
<evidence type="ECO:0000259" key="5">
    <source>
        <dbReference type="Pfam" id="PF04542"/>
    </source>
</evidence>
<evidence type="ECO:0000256" key="2">
    <source>
        <dbReference type="ARBA" id="ARBA00023015"/>
    </source>
</evidence>
<accession>A0ABS1C183</accession>
<dbReference type="InterPro" id="IPR014284">
    <property type="entry name" value="RNA_pol_sigma-70_dom"/>
</dbReference>
<name>A0ABS1C183_9BACT</name>
<keyword evidence="2" id="KW-0805">Transcription regulation</keyword>
<dbReference type="Pfam" id="PF04542">
    <property type="entry name" value="Sigma70_r2"/>
    <property type="match status" value="1"/>
</dbReference>
<dbReference type="Gene3D" id="1.10.10.10">
    <property type="entry name" value="Winged helix-like DNA-binding domain superfamily/Winged helix DNA-binding domain"/>
    <property type="match status" value="1"/>
</dbReference>